<feature type="domain" description="Putative zinc-finger" evidence="1">
    <location>
        <begin position="11"/>
        <end position="35"/>
    </location>
</feature>
<dbReference type="Pfam" id="PF13490">
    <property type="entry name" value="zf-HC2"/>
    <property type="match status" value="1"/>
</dbReference>
<accession>A0A7S7NMU8</accession>
<evidence type="ECO:0000313" key="3">
    <source>
        <dbReference type="Proteomes" id="UP000593892"/>
    </source>
</evidence>
<keyword evidence="3" id="KW-1185">Reference proteome</keyword>
<dbReference type="Gene3D" id="1.10.10.1320">
    <property type="entry name" value="Anti-sigma factor, zinc-finger domain"/>
    <property type="match status" value="1"/>
</dbReference>
<dbReference type="KEGG" id="pfer:IRI77_27535"/>
<name>A0A7S7NMU8_PALFE</name>
<gene>
    <name evidence="2" type="ORF">IRI77_27535</name>
</gene>
<dbReference type="AlphaFoldDB" id="A0A7S7NMU8"/>
<reference evidence="2 3" key="1">
    <citation type="submission" date="2020-10" db="EMBL/GenBank/DDBJ databases">
        <title>Complete genome sequence of Paludibaculum fermentans P105T, a facultatively anaerobic acidobacterium capable of dissimilatory Fe(III) reduction.</title>
        <authorList>
            <person name="Dedysh S.N."/>
            <person name="Beletsky A.V."/>
            <person name="Kulichevskaya I.S."/>
            <person name="Mardanov A.V."/>
            <person name="Ravin N.V."/>
        </authorList>
    </citation>
    <scope>NUCLEOTIDE SEQUENCE [LARGE SCALE GENOMIC DNA]</scope>
    <source>
        <strain evidence="2 3">P105</strain>
    </source>
</reference>
<evidence type="ECO:0000259" key="1">
    <source>
        <dbReference type="Pfam" id="PF13490"/>
    </source>
</evidence>
<sequence>MTCPDFDWKSYILDEITAPERRQMEQHLTGCAHCQEEVDGLRLTVTALRRLPVQEIPKRISFVSDPVFEPSAWQRFWNSAPRLGFASAAMLAGAILLHGYMARPVPTAPTALASAQIEQQVQARVNAEVARVLPAAVDQRIQAQLKPAMAEFSAQLQEVRAQSEKGRMADMRLASDAWSLLEKRYNTLFVQASRQGGD</sequence>
<dbReference type="InterPro" id="IPR041916">
    <property type="entry name" value="Anti_sigma_zinc_sf"/>
</dbReference>
<organism evidence="2 3">
    <name type="scientific">Paludibaculum fermentans</name>
    <dbReference type="NCBI Taxonomy" id="1473598"/>
    <lineage>
        <taxon>Bacteria</taxon>
        <taxon>Pseudomonadati</taxon>
        <taxon>Acidobacteriota</taxon>
        <taxon>Terriglobia</taxon>
        <taxon>Bryobacterales</taxon>
        <taxon>Bryobacteraceae</taxon>
        <taxon>Paludibaculum</taxon>
    </lineage>
</organism>
<protein>
    <submittedName>
        <fullName evidence="2">Zf-HC2 domain-containing protein</fullName>
    </submittedName>
</protein>
<dbReference type="EMBL" id="CP063849">
    <property type="protein sequence ID" value="QOY86522.1"/>
    <property type="molecule type" value="Genomic_DNA"/>
</dbReference>
<dbReference type="InterPro" id="IPR027383">
    <property type="entry name" value="Znf_put"/>
</dbReference>
<dbReference type="RefSeq" id="WP_194448191.1">
    <property type="nucleotide sequence ID" value="NZ_CP063849.1"/>
</dbReference>
<evidence type="ECO:0000313" key="2">
    <source>
        <dbReference type="EMBL" id="QOY86522.1"/>
    </source>
</evidence>
<dbReference type="Proteomes" id="UP000593892">
    <property type="component" value="Chromosome"/>
</dbReference>
<proteinExistence type="predicted"/>